<evidence type="ECO:0000313" key="15">
    <source>
        <dbReference type="Proteomes" id="UP000593758"/>
    </source>
</evidence>
<organism evidence="14 15">
    <name type="scientific">Ruania alkalisoli</name>
    <dbReference type="NCBI Taxonomy" id="2779775"/>
    <lineage>
        <taxon>Bacteria</taxon>
        <taxon>Bacillati</taxon>
        <taxon>Actinomycetota</taxon>
        <taxon>Actinomycetes</taxon>
        <taxon>Micrococcales</taxon>
        <taxon>Ruaniaceae</taxon>
        <taxon>Ruania</taxon>
    </lineage>
</organism>
<dbReference type="PRINTS" id="PR00773">
    <property type="entry name" value="GRPEPROTEIN"/>
</dbReference>
<dbReference type="InterPro" id="IPR009012">
    <property type="entry name" value="GrpE_head"/>
</dbReference>
<feature type="compositionally biased region" description="Low complexity" evidence="13">
    <location>
        <begin position="67"/>
        <end position="78"/>
    </location>
</feature>
<evidence type="ECO:0000256" key="3">
    <source>
        <dbReference type="ARBA" id="ARBA00011738"/>
    </source>
</evidence>
<dbReference type="FunFam" id="2.30.22.10:FF:000001">
    <property type="entry name" value="Protein GrpE"/>
    <property type="match status" value="1"/>
</dbReference>
<dbReference type="KEGG" id="halt:IM660_17105"/>
<protein>
    <recommendedName>
        <fullName evidence="8 10">Protein GrpE</fullName>
    </recommendedName>
    <alternativeName>
        <fullName evidence="9 10">HSP-70 cofactor</fullName>
    </alternativeName>
</protein>
<dbReference type="SUPFAM" id="SSF51064">
    <property type="entry name" value="Head domain of nucleotide exchange factor GrpE"/>
    <property type="match status" value="1"/>
</dbReference>
<comment type="function">
    <text evidence="7 10 11">Participates actively in the response to hyperosmotic and heat shock by preventing the aggregation of stress-denatured proteins, in association with DnaK and GrpE. It is the nucleotide exchange factor for DnaK and may function as a thermosensor. Unfolded proteins bind initially to DnaJ; upon interaction with the DnaJ-bound protein, DnaK hydrolyzes its bound ATP, resulting in the formation of a stable complex. GrpE releases ADP from DnaK; ATP binding to DnaK triggers the release of the substrate protein, thus completing the reaction cycle. Several rounds of ATP-dependent interactions between DnaJ, DnaK and GrpE are required for fully efficient folding.</text>
</comment>
<comment type="subunit">
    <text evidence="3 10">Homodimer.</text>
</comment>
<evidence type="ECO:0000256" key="13">
    <source>
        <dbReference type="SAM" id="MobiDB-lite"/>
    </source>
</evidence>
<dbReference type="HAMAP" id="MF_01151">
    <property type="entry name" value="GrpE"/>
    <property type="match status" value="1"/>
</dbReference>
<evidence type="ECO:0000256" key="9">
    <source>
        <dbReference type="ARBA" id="ARBA00076414"/>
    </source>
</evidence>
<feature type="compositionally biased region" description="Low complexity" evidence="13">
    <location>
        <begin position="31"/>
        <end position="43"/>
    </location>
</feature>
<dbReference type="PANTHER" id="PTHR21237">
    <property type="entry name" value="GRPE PROTEIN"/>
    <property type="match status" value="1"/>
</dbReference>
<accession>A0A7M1SRW1</accession>
<dbReference type="GO" id="GO:0005737">
    <property type="term" value="C:cytoplasm"/>
    <property type="evidence" value="ECO:0007669"/>
    <property type="project" value="UniProtKB-SubCell"/>
</dbReference>
<evidence type="ECO:0000256" key="12">
    <source>
        <dbReference type="RuleBase" id="RU004478"/>
    </source>
</evidence>
<feature type="compositionally biased region" description="Polar residues" evidence="13">
    <location>
        <begin position="51"/>
        <end position="60"/>
    </location>
</feature>
<dbReference type="RefSeq" id="WP_193496982.1">
    <property type="nucleotide sequence ID" value="NZ_CP063169.1"/>
</dbReference>
<dbReference type="Proteomes" id="UP000593758">
    <property type="component" value="Chromosome"/>
</dbReference>
<dbReference type="InterPro" id="IPR000740">
    <property type="entry name" value="GrpE"/>
</dbReference>
<dbReference type="Gene3D" id="3.90.20.20">
    <property type="match status" value="1"/>
</dbReference>
<reference evidence="14 15" key="1">
    <citation type="submission" date="2020-10" db="EMBL/GenBank/DDBJ databases">
        <title>Haloactinobacterium sp. RN3S43, a bacterium isolated from saline soil.</title>
        <authorList>
            <person name="Sun J.-Q."/>
        </authorList>
    </citation>
    <scope>NUCLEOTIDE SEQUENCE [LARGE SCALE GENOMIC DNA]</scope>
    <source>
        <strain evidence="14 15">RN3S43</strain>
    </source>
</reference>
<dbReference type="Pfam" id="PF01025">
    <property type="entry name" value="GrpE"/>
    <property type="match status" value="1"/>
</dbReference>
<dbReference type="CDD" id="cd00446">
    <property type="entry name" value="GrpE"/>
    <property type="match status" value="1"/>
</dbReference>
<dbReference type="GO" id="GO:0051087">
    <property type="term" value="F:protein-folding chaperone binding"/>
    <property type="evidence" value="ECO:0007669"/>
    <property type="project" value="InterPro"/>
</dbReference>
<keyword evidence="4 10" id="KW-0963">Cytoplasm</keyword>
<dbReference type="AlphaFoldDB" id="A0A7M1SRW1"/>
<dbReference type="InterPro" id="IPR013805">
    <property type="entry name" value="GrpE_CC"/>
</dbReference>
<proteinExistence type="inferred from homology"/>
<evidence type="ECO:0000256" key="1">
    <source>
        <dbReference type="ARBA" id="ARBA00004496"/>
    </source>
</evidence>
<keyword evidence="6 10" id="KW-0143">Chaperone</keyword>
<evidence type="ECO:0000256" key="11">
    <source>
        <dbReference type="RuleBase" id="RU000639"/>
    </source>
</evidence>
<evidence type="ECO:0000256" key="6">
    <source>
        <dbReference type="ARBA" id="ARBA00023186"/>
    </source>
</evidence>
<feature type="compositionally biased region" description="Basic and acidic residues" evidence="13">
    <location>
        <begin position="11"/>
        <end position="20"/>
    </location>
</feature>
<evidence type="ECO:0000256" key="8">
    <source>
        <dbReference type="ARBA" id="ARBA00072274"/>
    </source>
</evidence>
<dbReference type="GO" id="GO:0000774">
    <property type="term" value="F:adenyl-nucleotide exchange factor activity"/>
    <property type="evidence" value="ECO:0007669"/>
    <property type="project" value="InterPro"/>
</dbReference>
<evidence type="ECO:0000256" key="7">
    <source>
        <dbReference type="ARBA" id="ARBA00053401"/>
    </source>
</evidence>
<dbReference type="PANTHER" id="PTHR21237:SF23">
    <property type="entry name" value="GRPE PROTEIN HOMOLOG, MITOCHONDRIAL"/>
    <property type="match status" value="1"/>
</dbReference>
<dbReference type="Gene3D" id="2.30.22.10">
    <property type="entry name" value="Head domain of nucleotide exchange factor GrpE"/>
    <property type="match status" value="1"/>
</dbReference>
<comment type="subcellular location">
    <subcellularLocation>
        <location evidence="1 10">Cytoplasm</location>
    </subcellularLocation>
</comment>
<evidence type="ECO:0000256" key="2">
    <source>
        <dbReference type="ARBA" id="ARBA00009054"/>
    </source>
</evidence>
<sequence length="219" mass="23332">MTESQPSEEQPVVRDKRRLDPTTGELRTPEEVAAAEAAATAAEQIPDGAASESSDGTTPDGSEGGQAEDPVAAAKAEAADLQDQLARAKADLYNLDQRFNQFVKRSRVEAQAEKGRGVESVVEALIPVLDDVDAARQHGGLEGPLASVVDKLESTLTTRFEVERFGAAGEEFDPTVHEALMHSTSEDVEAETVSQVLQPGYRVGERVVRPARVAVTGPQ</sequence>
<gene>
    <name evidence="10" type="primary">grpE</name>
    <name evidence="14" type="ORF">IM660_17105</name>
</gene>
<dbReference type="GO" id="GO:0042803">
    <property type="term" value="F:protein homodimerization activity"/>
    <property type="evidence" value="ECO:0007669"/>
    <property type="project" value="InterPro"/>
</dbReference>
<dbReference type="PROSITE" id="PS01071">
    <property type="entry name" value="GRPE"/>
    <property type="match status" value="1"/>
</dbReference>
<dbReference type="SUPFAM" id="SSF58014">
    <property type="entry name" value="Coiled-coil domain of nucleotide exchange factor GrpE"/>
    <property type="match status" value="1"/>
</dbReference>
<dbReference type="GO" id="GO:0051082">
    <property type="term" value="F:unfolded protein binding"/>
    <property type="evidence" value="ECO:0007669"/>
    <property type="project" value="TreeGrafter"/>
</dbReference>
<dbReference type="GO" id="GO:0006457">
    <property type="term" value="P:protein folding"/>
    <property type="evidence" value="ECO:0007669"/>
    <property type="project" value="InterPro"/>
</dbReference>
<name>A0A7M1SRW1_9MICO</name>
<keyword evidence="5 10" id="KW-0346">Stress response</keyword>
<evidence type="ECO:0000256" key="5">
    <source>
        <dbReference type="ARBA" id="ARBA00023016"/>
    </source>
</evidence>
<dbReference type="EMBL" id="CP063169">
    <property type="protein sequence ID" value="QOR70298.1"/>
    <property type="molecule type" value="Genomic_DNA"/>
</dbReference>
<evidence type="ECO:0000256" key="10">
    <source>
        <dbReference type="HAMAP-Rule" id="MF_01151"/>
    </source>
</evidence>
<evidence type="ECO:0000256" key="4">
    <source>
        <dbReference type="ARBA" id="ARBA00022490"/>
    </source>
</evidence>
<evidence type="ECO:0000313" key="14">
    <source>
        <dbReference type="EMBL" id="QOR70298.1"/>
    </source>
</evidence>
<feature type="region of interest" description="Disordered" evidence="13">
    <location>
        <begin position="1"/>
        <end position="78"/>
    </location>
</feature>
<comment type="similarity">
    <text evidence="2 10 12">Belongs to the GrpE family.</text>
</comment>
<keyword evidence="15" id="KW-1185">Reference proteome</keyword>